<protein>
    <recommendedName>
        <fullName evidence="2">ribonuclease H</fullName>
        <ecNumber evidence="2">3.1.26.4</ecNumber>
    </recommendedName>
</protein>
<dbReference type="PANTHER" id="PTHR33064">
    <property type="entry name" value="POL PROTEIN"/>
    <property type="match status" value="1"/>
</dbReference>
<organism evidence="4 5">
    <name type="scientific">Pleurodeles waltl</name>
    <name type="common">Iberian ribbed newt</name>
    <dbReference type="NCBI Taxonomy" id="8319"/>
    <lineage>
        <taxon>Eukaryota</taxon>
        <taxon>Metazoa</taxon>
        <taxon>Chordata</taxon>
        <taxon>Craniata</taxon>
        <taxon>Vertebrata</taxon>
        <taxon>Euteleostomi</taxon>
        <taxon>Amphibia</taxon>
        <taxon>Batrachia</taxon>
        <taxon>Caudata</taxon>
        <taxon>Salamandroidea</taxon>
        <taxon>Salamandridae</taxon>
        <taxon>Pleurodelinae</taxon>
        <taxon>Pleurodeles</taxon>
    </lineage>
</organism>
<dbReference type="Gene3D" id="3.10.10.10">
    <property type="entry name" value="HIV Type 1 Reverse Transcriptase, subunit A, domain 1"/>
    <property type="match status" value="1"/>
</dbReference>
<evidence type="ECO:0000313" key="5">
    <source>
        <dbReference type="Proteomes" id="UP001066276"/>
    </source>
</evidence>
<dbReference type="InterPro" id="IPR000477">
    <property type="entry name" value="RT_dom"/>
</dbReference>
<dbReference type="InterPro" id="IPR043128">
    <property type="entry name" value="Rev_trsase/Diguanyl_cyclase"/>
</dbReference>
<reference evidence="4" key="1">
    <citation type="journal article" date="2022" name="bioRxiv">
        <title>Sequencing and chromosome-scale assembly of the giantPleurodeles waltlgenome.</title>
        <authorList>
            <person name="Brown T."/>
            <person name="Elewa A."/>
            <person name="Iarovenko S."/>
            <person name="Subramanian E."/>
            <person name="Araus A.J."/>
            <person name="Petzold A."/>
            <person name="Susuki M."/>
            <person name="Suzuki K.-i.T."/>
            <person name="Hayashi T."/>
            <person name="Toyoda A."/>
            <person name="Oliveira C."/>
            <person name="Osipova E."/>
            <person name="Leigh N.D."/>
            <person name="Simon A."/>
            <person name="Yun M.H."/>
        </authorList>
    </citation>
    <scope>NUCLEOTIDE SEQUENCE</scope>
    <source>
        <strain evidence="4">20211129_DDA</strain>
        <tissue evidence="4">Liver</tissue>
    </source>
</reference>
<accession>A0AAV7RG74</accession>
<dbReference type="Gene3D" id="2.40.70.10">
    <property type="entry name" value="Acid Proteases"/>
    <property type="match status" value="1"/>
</dbReference>
<evidence type="ECO:0000259" key="3">
    <source>
        <dbReference type="PROSITE" id="PS50878"/>
    </source>
</evidence>
<dbReference type="SUPFAM" id="SSF56672">
    <property type="entry name" value="DNA/RNA polymerases"/>
    <property type="match status" value="1"/>
</dbReference>
<dbReference type="AlphaFoldDB" id="A0AAV7RG74"/>
<dbReference type="Pfam" id="PF00078">
    <property type="entry name" value="RVT_1"/>
    <property type="match status" value="1"/>
</dbReference>
<dbReference type="EMBL" id="JANPWB010000009">
    <property type="protein sequence ID" value="KAJ1149853.1"/>
    <property type="molecule type" value="Genomic_DNA"/>
</dbReference>
<feature type="domain" description="Reverse transcriptase" evidence="3">
    <location>
        <begin position="135"/>
        <end position="299"/>
    </location>
</feature>
<dbReference type="InterPro" id="IPR051320">
    <property type="entry name" value="Viral_Replic_Matur_Polypro"/>
</dbReference>
<dbReference type="GO" id="GO:0004523">
    <property type="term" value="F:RNA-DNA hybrid ribonuclease activity"/>
    <property type="evidence" value="ECO:0007669"/>
    <property type="project" value="UniProtKB-EC"/>
</dbReference>
<evidence type="ECO:0000256" key="1">
    <source>
        <dbReference type="ARBA" id="ARBA00010879"/>
    </source>
</evidence>
<proteinExistence type="inferred from homology"/>
<evidence type="ECO:0000256" key="2">
    <source>
        <dbReference type="ARBA" id="ARBA00012180"/>
    </source>
</evidence>
<gene>
    <name evidence="4" type="ORF">NDU88_002653</name>
</gene>
<name>A0AAV7RG74_PLEWA</name>
<sequence length="299" mass="33878">MFEVCDSSPVSLLGRDLLCKTRCSISCSTNGIEVQTNSDDGEEKNPETETENINEQFVPMFTVKELHADLQGTVQENLWDLTGNEVGLIKGVEPVKITLKPNVVLTQFPQYSMAQDVLMKVAQIIGDFLKQGVLKQGVWKEVLSSTCNSPIMGLRKPCGKVRIVQDLQKVNDMVVKCCPVVPYPAVILFQIPCDVEWFTVVDLSQAFFSMPLHEDSQFLFSFKFLDRVYSWCRLPQGYTESPSLFNQILKKNLESLELPYQLTLVQYIDDLLIASKTRDKCKYDSIALLNHLRKSGHKL</sequence>
<dbReference type="PROSITE" id="PS50878">
    <property type="entry name" value="RT_POL"/>
    <property type="match status" value="1"/>
</dbReference>
<dbReference type="Gene3D" id="3.30.70.270">
    <property type="match status" value="1"/>
</dbReference>
<dbReference type="InterPro" id="IPR043502">
    <property type="entry name" value="DNA/RNA_pol_sf"/>
</dbReference>
<dbReference type="PANTHER" id="PTHR33064:SF37">
    <property type="entry name" value="RIBONUCLEASE H"/>
    <property type="match status" value="1"/>
</dbReference>
<dbReference type="Proteomes" id="UP001066276">
    <property type="component" value="Chromosome 5"/>
</dbReference>
<keyword evidence="5" id="KW-1185">Reference proteome</keyword>
<dbReference type="EC" id="3.1.26.4" evidence="2"/>
<evidence type="ECO:0000313" key="4">
    <source>
        <dbReference type="EMBL" id="KAJ1149853.1"/>
    </source>
</evidence>
<comment type="similarity">
    <text evidence="1">Belongs to the beta type-B retroviral polymerase family. HERV class-II K(HML-2) pol subfamily.</text>
</comment>
<comment type="caution">
    <text evidence="4">The sequence shown here is derived from an EMBL/GenBank/DDBJ whole genome shotgun (WGS) entry which is preliminary data.</text>
</comment>
<dbReference type="InterPro" id="IPR021109">
    <property type="entry name" value="Peptidase_aspartic_dom_sf"/>
</dbReference>